<dbReference type="EMBL" id="CP056775">
    <property type="protein sequence ID" value="QRR03438.1"/>
    <property type="molecule type" value="Genomic_DNA"/>
</dbReference>
<proteinExistence type="predicted"/>
<reference evidence="2 3" key="1">
    <citation type="submission" date="2020-06" db="EMBL/GenBank/DDBJ databases">
        <title>Dyadobacter sandarakinus sp. nov., isolated from the soil of the Arctic Yellow River Station.</title>
        <authorList>
            <person name="Zhang Y."/>
            <person name="Peng F."/>
        </authorList>
    </citation>
    <scope>NUCLEOTIDE SEQUENCE [LARGE SCALE GENOMIC DNA]</scope>
    <source>
        <strain evidence="2 3">Q3-56</strain>
    </source>
</reference>
<gene>
    <name evidence="2" type="ORF">HWI92_22245</name>
</gene>
<keyword evidence="1" id="KW-0732">Signal</keyword>
<sequence length="139" mass="15456">MIKKAFVLFFCFMQLLALPLTAAKHGATCNLEIGTSGFSPFSVRAADKIHSPIIVDDSICTEETIVRADESEWKDNLSELLGYRHSTYRFLSLIVHAAPSFYLSGVTKAIRESLILSPAGKGLVPLPDYYSFLHRLCPF</sequence>
<feature type="chain" id="PRO_5045147820" evidence="1">
    <location>
        <begin position="23"/>
        <end position="139"/>
    </location>
</feature>
<evidence type="ECO:0000256" key="1">
    <source>
        <dbReference type="SAM" id="SignalP"/>
    </source>
</evidence>
<name>A0ABX7IE99_9BACT</name>
<feature type="signal peptide" evidence="1">
    <location>
        <begin position="1"/>
        <end position="22"/>
    </location>
</feature>
<dbReference type="Proteomes" id="UP000612680">
    <property type="component" value="Chromosome"/>
</dbReference>
<accession>A0ABX7IE99</accession>
<protein>
    <submittedName>
        <fullName evidence="2">Uncharacterized protein</fullName>
    </submittedName>
</protein>
<evidence type="ECO:0000313" key="2">
    <source>
        <dbReference type="EMBL" id="QRR03438.1"/>
    </source>
</evidence>
<keyword evidence="3" id="KW-1185">Reference proteome</keyword>
<organism evidence="2 3">
    <name type="scientific">Dyadobacter sandarakinus</name>
    <dbReference type="NCBI Taxonomy" id="2747268"/>
    <lineage>
        <taxon>Bacteria</taxon>
        <taxon>Pseudomonadati</taxon>
        <taxon>Bacteroidota</taxon>
        <taxon>Cytophagia</taxon>
        <taxon>Cytophagales</taxon>
        <taxon>Spirosomataceae</taxon>
        <taxon>Dyadobacter</taxon>
    </lineage>
</organism>
<evidence type="ECO:0000313" key="3">
    <source>
        <dbReference type="Proteomes" id="UP000612680"/>
    </source>
</evidence>